<dbReference type="GO" id="GO:0042597">
    <property type="term" value="C:periplasmic space"/>
    <property type="evidence" value="ECO:0007669"/>
    <property type="project" value="TreeGrafter"/>
</dbReference>
<evidence type="ECO:0000313" key="9">
    <source>
        <dbReference type="EMBL" id="ROP45657.1"/>
    </source>
</evidence>
<dbReference type="PANTHER" id="PTHR43620:SF7">
    <property type="entry name" value="GLYCEROPHOSPHODIESTER PHOSPHODIESTERASE GDPD5-RELATED"/>
    <property type="match status" value="1"/>
</dbReference>
<dbReference type="OrthoDB" id="9758957at2"/>
<dbReference type="InterPro" id="IPR017946">
    <property type="entry name" value="PLC-like_Pdiesterase_TIM-brl"/>
</dbReference>
<dbReference type="PANTHER" id="PTHR43620">
    <property type="entry name" value="GLYCEROPHOSPHORYL DIESTER PHOSPHODIESTERASE"/>
    <property type="match status" value="1"/>
</dbReference>
<gene>
    <name evidence="9" type="ORF">EDC03_0262</name>
</gene>
<dbReference type="RefSeq" id="WP_123378388.1">
    <property type="nucleotide sequence ID" value="NZ_RJKN01000001.1"/>
</dbReference>
<evidence type="ECO:0000256" key="2">
    <source>
        <dbReference type="ARBA" id="ARBA00012247"/>
    </source>
</evidence>
<dbReference type="GO" id="GO:0006071">
    <property type="term" value="P:glycerol metabolic process"/>
    <property type="evidence" value="ECO:0007669"/>
    <property type="project" value="UniProtKB-KW"/>
</dbReference>
<keyword evidence="3 7" id="KW-0732">Signal</keyword>
<dbReference type="GO" id="GO:0006629">
    <property type="term" value="P:lipid metabolic process"/>
    <property type="evidence" value="ECO:0007669"/>
    <property type="project" value="InterPro"/>
</dbReference>
<comment type="catalytic activity">
    <reaction evidence="6">
        <text>a sn-glycero-3-phosphodiester + H2O = an alcohol + sn-glycerol 3-phosphate + H(+)</text>
        <dbReference type="Rhea" id="RHEA:12969"/>
        <dbReference type="ChEBI" id="CHEBI:15377"/>
        <dbReference type="ChEBI" id="CHEBI:15378"/>
        <dbReference type="ChEBI" id="CHEBI:30879"/>
        <dbReference type="ChEBI" id="CHEBI:57597"/>
        <dbReference type="ChEBI" id="CHEBI:83408"/>
        <dbReference type="EC" id="3.1.4.46"/>
    </reaction>
</comment>
<keyword evidence="4" id="KW-0319">Glycerol metabolism</keyword>
<dbReference type="SUPFAM" id="SSF51695">
    <property type="entry name" value="PLC-like phosphodiesterases"/>
    <property type="match status" value="1"/>
</dbReference>
<evidence type="ECO:0000256" key="6">
    <source>
        <dbReference type="ARBA" id="ARBA00047512"/>
    </source>
</evidence>
<feature type="chain" id="PRO_5018323484" description="glycerophosphodiester phosphodiesterase" evidence="7">
    <location>
        <begin position="26"/>
        <end position="393"/>
    </location>
</feature>
<name>A0A3N1HT47_9ACTN</name>
<dbReference type="InterPro" id="IPR030395">
    <property type="entry name" value="GP_PDE_dom"/>
</dbReference>
<dbReference type="Proteomes" id="UP000276232">
    <property type="component" value="Unassembled WGS sequence"/>
</dbReference>
<sequence>MPRPLTTGAAAVVLAAATAAPLLHAPSAPLPAARSAAPAAVADDPRGDDRDVPLVLAHRGASGYAPEHTLTAYAMAVTMGADYVEPDLVLTKDGVFVARHENEISGTTDVADRPEFADRRTTKTIDGVAVTGWFTEDMTLAELRTLRAVERLPDLRPGNTAYDGLEPVPTLEEVVGLAQEAGVGIIPEMKHPTYFASIGMPMPEQLVEELAGYGYTDEDDPVVVQSFDVTPLSEVKAAGDLRTSLNLGSAGTVPPDYAAQGRTTTYGDLTSSAQLRRLSRFVDVLGPEKGYVIPRRADGSLGEPTDLVARAHRLGYEVAVYTLRRENTFLPTDLRGGDPASPEYARATGDSALEHRAFYEAGVDAVFSDHPDVAVAARYDWLAGDADPDDPRG</sequence>
<dbReference type="InParanoid" id="A0A3N1HT47"/>
<organism evidence="9 10">
    <name type="scientific">Pseudokineococcus lusitanus</name>
    <dbReference type="NCBI Taxonomy" id="763993"/>
    <lineage>
        <taxon>Bacteria</taxon>
        <taxon>Bacillati</taxon>
        <taxon>Actinomycetota</taxon>
        <taxon>Actinomycetes</taxon>
        <taxon>Kineosporiales</taxon>
        <taxon>Kineosporiaceae</taxon>
        <taxon>Pseudokineococcus</taxon>
    </lineage>
</organism>
<dbReference type="GO" id="GO:0008889">
    <property type="term" value="F:glycerophosphodiester phosphodiesterase activity"/>
    <property type="evidence" value="ECO:0007669"/>
    <property type="project" value="UniProtKB-EC"/>
</dbReference>
<accession>A0A3N1HT47</accession>
<evidence type="ECO:0000256" key="1">
    <source>
        <dbReference type="ARBA" id="ARBA00007277"/>
    </source>
</evidence>
<keyword evidence="5" id="KW-0378">Hydrolase</keyword>
<feature type="signal peptide" evidence="7">
    <location>
        <begin position="1"/>
        <end position="25"/>
    </location>
</feature>
<dbReference type="EMBL" id="RJKN01000001">
    <property type="protein sequence ID" value="ROP45657.1"/>
    <property type="molecule type" value="Genomic_DNA"/>
</dbReference>
<dbReference type="PROSITE" id="PS51704">
    <property type="entry name" value="GP_PDE"/>
    <property type="match status" value="1"/>
</dbReference>
<evidence type="ECO:0000313" key="10">
    <source>
        <dbReference type="Proteomes" id="UP000276232"/>
    </source>
</evidence>
<proteinExistence type="inferred from homology"/>
<keyword evidence="10" id="KW-1185">Reference proteome</keyword>
<protein>
    <recommendedName>
        <fullName evidence="2">glycerophosphodiester phosphodiesterase</fullName>
        <ecNumber evidence="2">3.1.4.46</ecNumber>
    </recommendedName>
</protein>
<dbReference type="Gene3D" id="3.20.20.190">
    <property type="entry name" value="Phosphatidylinositol (PI) phosphodiesterase"/>
    <property type="match status" value="1"/>
</dbReference>
<evidence type="ECO:0000259" key="8">
    <source>
        <dbReference type="PROSITE" id="PS51704"/>
    </source>
</evidence>
<comment type="similarity">
    <text evidence="1">Belongs to the glycerophosphoryl diester phosphodiesterase family.</text>
</comment>
<evidence type="ECO:0000256" key="4">
    <source>
        <dbReference type="ARBA" id="ARBA00022798"/>
    </source>
</evidence>
<dbReference type="EC" id="3.1.4.46" evidence="2"/>
<evidence type="ECO:0000256" key="3">
    <source>
        <dbReference type="ARBA" id="ARBA00022729"/>
    </source>
</evidence>
<evidence type="ECO:0000256" key="5">
    <source>
        <dbReference type="ARBA" id="ARBA00022801"/>
    </source>
</evidence>
<feature type="domain" description="GP-PDE" evidence="8">
    <location>
        <begin position="53"/>
        <end position="378"/>
    </location>
</feature>
<reference evidence="9 10" key="1">
    <citation type="journal article" date="2015" name="Stand. Genomic Sci.">
        <title>Genomic Encyclopedia of Bacterial and Archaeal Type Strains, Phase III: the genomes of soil and plant-associated and newly described type strains.</title>
        <authorList>
            <person name="Whitman W.B."/>
            <person name="Woyke T."/>
            <person name="Klenk H.P."/>
            <person name="Zhou Y."/>
            <person name="Lilburn T.G."/>
            <person name="Beck B.J."/>
            <person name="De Vos P."/>
            <person name="Vandamme P."/>
            <person name="Eisen J.A."/>
            <person name="Garrity G."/>
            <person name="Hugenholtz P."/>
            <person name="Kyrpides N.C."/>
        </authorList>
    </citation>
    <scope>NUCLEOTIDE SEQUENCE [LARGE SCALE GENOMIC DNA]</scope>
    <source>
        <strain evidence="9 10">CECT 7306</strain>
    </source>
</reference>
<dbReference type="AlphaFoldDB" id="A0A3N1HT47"/>
<evidence type="ECO:0000256" key="7">
    <source>
        <dbReference type="SAM" id="SignalP"/>
    </source>
</evidence>
<dbReference type="Pfam" id="PF03009">
    <property type="entry name" value="GDPD"/>
    <property type="match status" value="1"/>
</dbReference>
<comment type="caution">
    <text evidence="9">The sequence shown here is derived from an EMBL/GenBank/DDBJ whole genome shotgun (WGS) entry which is preliminary data.</text>
</comment>